<evidence type="ECO:0000313" key="11">
    <source>
        <dbReference type="Proteomes" id="UP000824013"/>
    </source>
</evidence>
<feature type="domain" description="Peptidase M13 N-terminal" evidence="9">
    <location>
        <begin position="22"/>
        <end position="395"/>
    </location>
</feature>
<evidence type="ECO:0000256" key="3">
    <source>
        <dbReference type="ARBA" id="ARBA00022670"/>
    </source>
</evidence>
<evidence type="ECO:0000256" key="1">
    <source>
        <dbReference type="ARBA" id="ARBA00001947"/>
    </source>
</evidence>
<dbReference type="AlphaFoldDB" id="A0A9D1ZQM9"/>
<comment type="caution">
    <text evidence="10">The sequence shown here is derived from an EMBL/GenBank/DDBJ whole genome shotgun (WGS) entry which is preliminary data.</text>
</comment>
<keyword evidence="6" id="KW-0862">Zinc</keyword>
<dbReference type="Pfam" id="PF05649">
    <property type="entry name" value="Peptidase_M13_N"/>
    <property type="match status" value="1"/>
</dbReference>
<dbReference type="Gene3D" id="3.40.390.10">
    <property type="entry name" value="Collagenase (Catalytic Domain)"/>
    <property type="match status" value="1"/>
</dbReference>
<dbReference type="EMBL" id="DXCM01000099">
    <property type="protein sequence ID" value="HIY94009.1"/>
    <property type="molecule type" value="Genomic_DNA"/>
</dbReference>
<evidence type="ECO:0000256" key="5">
    <source>
        <dbReference type="ARBA" id="ARBA00022801"/>
    </source>
</evidence>
<feature type="domain" description="Peptidase M13 C-terminal" evidence="8">
    <location>
        <begin position="449"/>
        <end position="639"/>
    </location>
</feature>
<dbReference type="SUPFAM" id="SSF55486">
    <property type="entry name" value="Metalloproteases ('zincins'), catalytic domain"/>
    <property type="match status" value="1"/>
</dbReference>
<protein>
    <submittedName>
        <fullName evidence="10">M13 family metallopeptidase</fullName>
    </submittedName>
</protein>
<dbReference type="PANTHER" id="PTHR11733:SF167">
    <property type="entry name" value="FI17812P1-RELATED"/>
    <property type="match status" value="1"/>
</dbReference>
<dbReference type="Gene3D" id="1.10.1380.10">
    <property type="entry name" value="Neutral endopeptidase , domain2"/>
    <property type="match status" value="1"/>
</dbReference>
<dbReference type="GO" id="GO:0004222">
    <property type="term" value="F:metalloendopeptidase activity"/>
    <property type="evidence" value="ECO:0007669"/>
    <property type="project" value="InterPro"/>
</dbReference>
<dbReference type="PANTHER" id="PTHR11733">
    <property type="entry name" value="ZINC METALLOPROTEASE FAMILY M13 NEPRILYSIN-RELATED"/>
    <property type="match status" value="1"/>
</dbReference>
<evidence type="ECO:0000313" key="10">
    <source>
        <dbReference type="EMBL" id="HIY94009.1"/>
    </source>
</evidence>
<proteinExistence type="inferred from homology"/>
<comment type="similarity">
    <text evidence="2">Belongs to the peptidase M13 family.</text>
</comment>
<dbReference type="InterPro" id="IPR008753">
    <property type="entry name" value="Peptidase_M13_N"/>
</dbReference>
<keyword evidence="4" id="KW-0479">Metal-binding</keyword>
<dbReference type="GO" id="GO:0005886">
    <property type="term" value="C:plasma membrane"/>
    <property type="evidence" value="ECO:0007669"/>
    <property type="project" value="TreeGrafter"/>
</dbReference>
<dbReference type="InterPro" id="IPR018497">
    <property type="entry name" value="Peptidase_M13_C"/>
</dbReference>
<dbReference type="InterPro" id="IPR024079">
    <property type="entry name" value="MetalloPept_cat_dom_sf"/>
</dbReference>
<evidence type="ECO:0000256" key="6">
    <source>
        <dbReference type="ARBA" id="ARBA00022833"/>
    </source>
</evidence>
<gene>
    <name evidence="10" type="ORF">H9820_13830</name>
</gene>
<dbReference type="GO" id="GO:0016485">
    <property type="term" value="P:protein processing"/>
    <property type="evidence" value="ECO:0007669"/>
    <property type="project" value="TreeGrafter"/>
</dbReference>
<dbReference type="GO" id="GO:0046872">
    <property type="term" value="F:metal ion binding"/>
    <property type="evidence" value="ECO:0007669"/>
    <property type="project" value="UniProtKB-KW"/>
</dbReference>
<keyword evidence="5" id="KW-0378">Hydrolase</keyword>
<sequence>MFVNNVVGGAGNVTGAESVDFKDNLYLAVNGDWQRKAVIPKDYPRVGTFPNLFFDVEKKLRADFNNFVSGDESIQNKIIAQAVKLYKMALETKGSTDIKTDLQKMISMNNLTDLNNGLKYFFENDFVLPLIIDVHEDMKDNSQKAFYVGGARLFLPDKSYYDAGNESGERLLKLYAKSANELLTKLGYDSDFISKTIKEAFEFDQSLVPVVKSSEEWADYPKIYNPISFAEFGEKSDYLDLQTMTQELVTDSPKQIIVGEPRYFEHFNELVNDDTFENVKSWMIVSFLMKNAELIDENCRQIVSQYKNALMGINELEKREKYAYHLTISLFSEPIGIFYGKKYFGGNAKKDVNSMVRKIINTYKKRLTSNNWLSEATKQHAILKLDKMEIKIGYPEKVDPLYSEFTINTDKSLYENVRHLKSLIAQDMFKQYHKPFDRSKWNMPGYEVNASYGSSANDITFPAAVLQKPFYSLDQTASQNYGGIGSVIAHEISHAFDNNGARFDESGNMNNWWTKQDYDNFQTLTQKMIDQFEGIPYLDQKINGTLVVSENIADVGGLACTLEVAKAEKDFDGKKFFINWALNWRIKSTKQIDEMLLSVDVHSPAPLRCNVIAQDMNDLYEVFDIKETDGMWLDPDKRVNIW</sequence>
<evidence type="ECO:0000259" key="9">
    <source>
        <dbReference type="Pfam" id="PF05649"/>
    </source>
</evidence>
<dbReference type="InterPro" id="IPR042089">
    <property type="entry name" value="Peptidase_M13_dom_2"/>
</dbReference>
<name>A0A9D1ZQM9_9LACO</name>
<evidence type="ECO:0000256" key="2">
    <source>
        <dbReference type="ARBA" id="ARBA00007357"/>
    </source>
</evidence>
<organism evidence="10 11">
    <name type="scientific">Candidatus Companilactobacillus pullicola</name>
    <dbReference type="NCBI Taxonomy" id="2838523"/>
    <lineage>
        <taxon>Bacteria</taxon>
        <taxon>Bacillati</taxon>
        <taxon>Bacillota</taxon>
        <taxon>Bacilli</taxon>
        <taxon>Lactobacillales</taxon>
        <taxon>Lactobacillaceae</taxon>
        <taxon>Companilactobacillus</taxon>
    </lineage>
</organism>
<dbReference type="PRINTS" id="PR00786">
    <property type="entry name" value="NEPRILYSIN"/>
</dbReference>
<reference evidence="10" key="2">
    <citation type="submission" date="2021-04" db="EMBL/GenBank/DDBJ databases">
        <authorList>
            <person name="Gilroy R."/>
        </authorList>
    </citation>
    <scope>NUCLEOTIDE SEQUENCE</scope>
    <source>
        <strain evidence="10">3204</strain>
    </source>
</reference>
<keyword evidence="3" id="KW-0645">Protease</keyword>
<reference evidence="10" key="1">
    <citation type="journal article" date="2021" name="PeerJ">
        <title>Extensive microbial diversity within the chicken gut microbiome revealed by metagenomics and culture.</title>
        <authorList>
            <person name="Gilroy R."/>
            <person name="Ravi A."/>
            <person name="Getino M."/>
            <person name="Pursley I."/>
            <person name="Horton D.L."/>
            <person name="Alikhan N.F."/>
            <person name="Baker D."/>
            <person name="Gharbi K."/>
            <person name="Hall N."/>
            <person name="Watson M."/>
            <person name="Adriaenssens E.M."/>
            <person name="Foster-Nyarko E."/>
            <person name="Jarju S."/>
            <person name="Secka A."/>
            <person name="Antonio M."/>
            <person name="Oren A."/>
            <person name="Chaudhuri R.R."/>
            <person name="La Ragione R."/>
            <person name="Hildebrand F."/>
            <person name="Pallen M.J."/>
        </authorList>
    </citation>
    <scope>NUCLEOTIDE SEQUENCE</scope>
    <source>
        <strain evidence="10">3204</strain>
    </source>
</reference>
<dbReference type="CDD" id="cd08662">
    <property type="entry name" value="M13"/>
    <property type="match status" value="1"/>
</dbReference>
<evidence type="ECO:0000259" key="8">
    <source>
        <dbReference type="Pfam" id="PF01431"/>
    </source>
</evidence>
<evidence type="ECO:0000256" key="7">
    <source>
        <dbReference type="ARBA" id="ARBA00023049"/>
    </source>
</evidence>
<dbReference type="Pfam" id="PF01431">
    <property type="entry name" value="Peptidase_M13"/>
    <property type="match status" value="1"/>
</dbReference>
<dbReference type="InterPro" id="IPR000718">
    <property type="entry name" value="Peptidase_M13"/>
</dbReference>
<keyword evidence="7" id="KW-0482">Metalloprotease</keyword>
<comment type="cofactor">
    <cofactor evidence="1">
        <name>Zn(2+)</name>
        <dbReference type="ChEBI" id="CHEBI:29105"/>
    </cofactor>
</comment>
<dbReference type="Proteomes" id="UP000824013">
    <property type="component" value="Unassembled WGS sequence"/>
</dbReference>
<accession>A0A9D1ZQM9</accession>
<dbReference type="PROSITE" id="PS51885">
    <property type="entry name" value="NEPRILYSIN"/>
    <property type="match status" value="1"/>
</dbReference>
<evidence type="ECO:0000256" key="4">
    <source>
        <dbReference type="ARBA" id="ARBA00022723"/>
    </source>
</evidence>